<evidence type="ECO:0000313" key="8">
    <source>
        <dbReference type="EMBL" id="MFD1185444.1"/>
    </source>
</evidence>
<keyword evidence="7" id="KW-0963">Cytoplasm</keyword>
<evidence type="ECO:0000256" key="2">
    <source>
        <dbReference type="ARBA" id="ARBA00022722"/>
    </source>
</evidence>
<evidence type="ECO:0000256" key="4">
    <source>
        <dbReference type="ARBA" id="ARBA00022759"/>
    </source>
</evidence>
<protein>
    <recommendedName>
        <fullName evidence="7">Endoribonuclease YbeY</fullName>
        <ecNumber evidence="7">3.1.-.-</ecNumber>
    </recommendedName>
</protein>
<dbReference type="HAMAP" id="MF_00009">
    <property type="entry name" value="Endoribonucl_YbeY"/>
    <property type="match status" value="1"/>
</dbReference>
<dbReference type="Proteomes" id="UP001597094">
    <property type="component" value="Unassembled WGS sequence"/>
</dbReference>
<feature type="binding site" evidence="7">
    <location>
        <position position="120"/>
    </location>
    <ligand>
        <name>Zn(2+)</name>
        <dbReference type="ChEBI" id="CHEBI:29105"/>
        <note>catalytic</note>
    </ligand>
</feature>
<keyword evidence="7" id="KW-0698">rRNA processing</keyword>
<comment type="function">
    <text evidence="7">Single strand-specific metallo-endoribonuclease involved in late-stage 70S ribosome quality control and in maturation of the 3' terminus of the 16S rRNA.</text>
</comment>
<comment type="cofactor">
    <cofactor evidence="7">
        <name>Zn(2+)</name>
        <dbReference type="ChEBI" id="CHEBI:29105"/>
    </cofactor>
    <text evidence="7">Binds 1 zinc ion.</text>
</comment>
<feature type="binding site" evidence="7">
    <location>
        <position position="110"/>
    </location>
    <ligand>
        <name>Zn(2+)</name>
        <dbReference type="ChEBI" id="CHEBI:29105"/>
        <note>catalytic</note>
    </ligand>
</feature>
<dbReference type="PANTHER" id="PTHR46986">
    <property type="entry name" value="ENDORIBONUCLEASE YBEY, CHLOROPLASTIC"/>
    <property type="match status" value="1"/>
</dbReference>
<keyword evidence="2 7" id="KW-0540">Nuclease</keyword>
<dbReference type="PROSITE" id="PS01306">
    <property type="entry name" value="UPF0054"/>
    <property type="match status" value="1"/>
</dbReference>
<evidence type="ECO:0000256" key="3">
    <source>
        <dbReference type="ARBA" id="ARBA00022723"/>
    </source>
</evidence>
<gene>
    <name evidence="7 8" type="primary">ybeY</name>
    <name evidence="8" type="ORF">ACFQ2O_04425</name>
</gene>
<evidence type="ECO:0000256" key="6">
    <source>
        <dbReference type="ARBA" id="ARBA00022833"/>
    </source>
</evidence>
<dbReference type="Pfam" id="PF02130">
    <property type="entry name" value="YbeY"/>
    <property type="match status" value="1"/>
</dbReference>
<comment type="similarity">
    <text evidence="1 7">Belongs to the endoribonuclease YbeY family.</text>
</comment>
<keyword evidence="6 7" id="KW-0862">Zinc</keyword>
<dbReference type="EC" id="3.1.-.-" evidence="7"/>
<dbReference type="PANTHER" id="PTHR46986:SF1">
    <property type="entry name" value="ENDORIBONUCLEASE YBEY, CHLOROPLASTIC"/>
    <property type="match status" value="1"/>
</dbReference>
<comment type="caution">
    <text evidence="8">The sequence shown here is derived from an EMBL/GenBank/DDBJ whole genome shotgun (WGS) entry which is preliminary data.</text>
</comment>
<organism evidence="8 9">
    <name type="scientific">Pontibacter rugosus</name>
    <dbReference type="NCBI Taxonomy" id="1745966"/>
    <lineage>
        <taxon>Bacteria</taxon>
        <taxon>Pseudomonadati</taxon>
        <taxon>Bacteroidota</taxon>
        <taxon>Cytophagia</taxon>
        <taxon>Cytophagales</taxon>
        <taxon>Hymenobacteraceae</taxon>
        <taxon>Pontibacter</taxon>
    </lineage>
</organism>
<evidence type="ECO:0000313" key="9">
    <source>
        <dbReference type="Proteomes" id="UP001597094"/>
    </source>
</evidence>
<keyword evidence="4 7" id="KW-0255">Endonuclease</keyword>
<keyword evidence="7" id="KW-0690">Ribosome biogenesis</keyword>
<keyword evidence="3 7" id="KW-0479">Metal-binding</keyword>
<evidence type="ECO:0000256" key="7">
    <source>
        <dbReference type="HAMAP-Rule" id="MF_00009"/>
    </source>
</evidence>
<keyword evidence="5 7" id="KW-0378">Hydrolase</keyword>
<keyword evidence="9" id="KW-1185">Reference proteome</keyword>
<dbReference type="InterPro" id="IPR002036">
    <property type="entry name" value="YbeY"/>
</dbReference>
<dbReference type="SUPFAM" id="SSF55486">
    <property type="entry name" value="Metalloproteases ('zincins'), catalytic domain"/>
    <property type="match status" value="1"/>
</dbReference>
<sequence>MEYPIEFFSEDIEFELENPEQVAEWIGTVIEQHDQELINLTYIFCSDDYLHQINVEYLDHDTLTDIITFSNADIEGTVEGDLFISIDRVRDNAKDLGTAFEDELHRVIIHGVLHLLGYKDKSEEEEALMRKEEDSLLSLRKF</sequence>
<feature type="binding site" evidence="7">
    <location>
        <position position="114"/>
    </location>
    <ligand>
        <name>Zn(2+)</name>
        <dbReference type="ChEBI" id="CHEBI:29105"/>
        <note>catalytic</note>
    </ligand>
</feature>
<evidence type="ECO:0000256" key="1">
    <source>
        <dbReference type="ARBA" id="ARBA00010875"/>
    </source>
</evidence>
<dbReference type="EMBL" id="JBHTLD010000023">
    <property type="protein sequence ID" value="MFD1185444.1"/>
    <property type="molecule type" value="Genomic_DNA"/>
</dbReference>
<dbReference type="InterPro" id="IPR023091">
    <property type="entry name" value="MetalPrtase_cat_dom_sf_prd"/>
</dbReference>
<dbReference type="NCBIfam" id="TIGR00043">
    <property type="entry name" value="rRNA maturation RNase YbeY"/>
    <property type="match status" value="1"/>
</dbReference>
<proteinExistence type="inferred from homology"/>
<evidence type="ECO:0000256" key="5">
    <source>
        <dbReference type="ARBA" id="ARBA00022801"/>
    </source>
</evidence>
<accession>A0ABW3SL42</accession>
<dbReference type="InterPro" id="IPR020549">
    <property type="entry name" value="YbeY_CS"/>
</dbReference>
<name>A0ABW3SL42_9BACT</name>
<dbReference type="Gene3D" id="3.40.390.30">
    <property type="entry name" value="Metalloproteases ('zincins'), catalytic domain"/>
    <property type="match status" value="1"/>
</dbReference>
<comment type="subcellular location">
    <subcellularLocation>
        <location evidence="7">Cytoplasm</location>
    </subcellularLocation>
</comment>
<dbReference type="RefSeq" id="WP_377523199.1">
    <property type="nucleotide sequence ID" value="NZ_JBHTLD010000023.1"/>
</dbReference>
<reference evidence="9" key="1">
    <citation type="journal article" date="2019" name="Int. J. Syst. Evol. Microbiol.">
        <title>The Global Catalogue of Microorganisms (GCM) 10K type strain sequencing project: providing services to taxonomists for standard genome sequencing and annotation.</title>
        <authorList>
            <consortium name="The Broad Institute Genomics Platform"/>
            <consortium name="The Broad Institute Genome Sequencing Center for Infectious Disease"/>
            <person name="Wu L."/>
            <person name="Ma J."/>
        </authorList>
    </citation>
    <scope>NUCLEOTIDE SEQUENCE [LARGE SCALE GENOMIC DNA]</scope>
    <source>
        <strain evidence="9">JCM 31319</strain>
    </source>
</reference>